<evidence type="ECO:0000256" key="3">
    <source>
        <dbReference type="ARBA" id="ARBA00022737"/>
    </source>
</evidence>
<dbReference type="AlphaFoldDB" id="A0A1W0WR72"/>
<sequence>MEILWSPYEDNIFARLSGENLTLFEVDKFSNRSTTPQSVELSHQTFASPIVSAVAPFYVRCLDWCPTRDFGRLLAVGSASGRIRIVGFQDPSTRDIFRKLLDKDYGPRHQRPCNALAWNHTDSHLIAVGLDRHRSDPSLLIYDIFTAQEYVLLDKGKEELHGGSSGTKSDGALYEFGAGEQVVSLCWIYSKEASTAKMLVGGFQTKGLRLFDLRDSASKPRGPSTKAVYGVCGDPFNEHRVASFSDNILHVWDMRSFDKPIATHESSHKAISQIQWSPTRYGLLGAVTKDSPDFRLLDLQHTHVMRDDHDPVLLERSFNATDGRAITSFSWHPHLENRVLFGTTTNTMHDVKVMERITLNWSKTHHLLWACGRETRYLSDISAPELVLHVINDDISMRMKIRATNGYGLNVDKFAENSALLAGDNRPEAMWTALDAIRNVEGLDSMDGMTFRGIRNVLAGETGKAKSTAAMSVWEGTPYAGRKDGVPIYTSNERDIILRLCGWSLNKDSTLESLLYQEQYERAAALCVFHFELRKAIEILQTASKKGENYRHLSIVAVALSGFTDDQPSLWRSLSSTITPEIEEPYLRAVLLFLSSSRSEGVLKRISTDTDLQLEDRIAFACTFLNDSVLTDFVKDLAEHFTSKGLLEGLILTGFGTEGIDLVQNYVDKTSDVQTASLLTALVLTREWSEDPRPHRWVEDYREVLDSWMLWEARAIFDVYNNRLKGGGPRMPRQIVATCTFCGKSIAHNASSQSVSGRGDKLLFPKTPNVSEIPKVMACSSCGKSLPRCALCQIHMGTPTNMGFVTGEMDDAGTLLAKKINPIEKWFTWCQSCRHGGHASHLAEWFREHSECAVTGCSCKCMMIESGCATVTKSRRRIATSN</sequence>
<protein>
    <submittedName>
        <fullName evidence="6">WD repeat-containing protein mio</fullName>
    </submittedName>
</protein>
<dbReference type="GO" id="GO:0034198">
    <property type="term" value="P:cellular response to amino acid starvation"/>
    <property type="evidence" value="ECO:0007669"/>
    <property type="project" value="TreeGrafter"/>
</dbReference>
<keyword evidence="2" id="KW-0853">WD repeat</keyword>
<dbReference type="SUPFAM" id="SSF50978">
    <property type="entry name" value="WD40 repeat-like"/>
    <property type="match status" value="1"/>
</dbReference>
<dbReference type="GO" id="GO:1904263">
    <property type="term" value="P:positive regulation of TORC1 signaling"/>
    <property type="evidence" value="ECO:0007669"/>
    <property type="project" value="TreeGrafter"/>
</dbReference>
<evidence type="ECO:0000256" key="1">
    <source>
        <dbReference type="ARBA" id="ARBA00009713"/>
    </source>
</evidence>
<keyword evidence="3" id="KW-0677">Repeat</keyword>
<proteinExistence type="inferred from homology"/>
<gene>
    <name evidence="6" type="ORF">BV898_08147</name>
</gene>
<feature type="domain" description="MIOS-like alpha-solenoid" evidence="5">
    <location>
        <begin position="399"/>
        <end position="624"/>
    </location>
</feature>
<dbReference type="Pfam" id="PF21719">
    <property type="entry name" value="MIOS_a-sol"/>
    <property type="match status" value="1"/>
</dbReference>
<evidence type="ECO:0000259" key="4">
    <source>
        <dbReference type="Pfam" id="PF17034"/>
    </source>
</evidence>
<evidence type="ECO:0000313" key="7">
    <source>
        <dbReference type="Proteomes" id="UP000192578"/>
    </source>
</evidence>
<dbReference type="InterPro" id="IPR015943">
    <property type="entry name" value="WD40/YVTN_repeat-like_dom_sf"/>
</dbReference>
<dbReference type="GO" id="GO:0005737">
    <property type="term" value="C:cytoplasm"/>
    <property type="evidence" value="ECO:0007669"/>
    <property type="project" value="TreeGrafter"/>
</dbReference>
<reference evidence="7" key="1">
    <citation type="submission" date="2017-01" db="EMBL/GenBank/DDBJ databases">
        <title>Comparative genomics of anhydrobiosis in the tardigrade Hypsibius dujardini.</title>
        <authorList>
            <person name="Yoshida Y."/>
            <person name="Koutsovoulos G."/>
            <person name="Laetsch D."/>
            <person name="Stevens L."/>
            <person name="Kumar S."/>
            <person name="Horikawa D."/>
            <person name="Ishino K."/>
            <person name="Komine S."/>
            <person name="Tomita M."/>
            <person name="Blaxter M."/>
            <person name="Arakawa K."/>
        </authorList>
    </citation>
    <scope>NUCLEOTIDE SEQUENCE [LARGE SCALE GENOMIC DNA]</scope>
    <source>
        <strain evidence="7">Z151</strain>
    </source>
</reference>
<name>A0A1W0WR72_HYPEX</name>
<dbReference type="Gene3D" id="2.130.10.10">
    <property type="entry name" value="YVTN repeat-like/Quinoprotein amine dehydrogenase"/>
    <property type="match status" value="2"/>
</dbReference>
<dbReference type="CDD" id="cd16691">
    <property type="entry name" value="mRING-H2-C3H3C2_Mio"/>
    <property type="match status" value="1"/>
</dbReference>
<keyword evidence="7" id="KW-1185">Reference proteome</keyword>
<dbReference type="InterPro" id="IPR031488">
    <property type="entry name" value="Zn_ribbon_mio"/>
</dbReference>
<dbReference type="Proteomes" id="UP000192578">
    <property type="component" value="Unassembled WGS sequence"/>
</dbReference>
<evidence type="ECO:0000256" key="2">
    <source>
        <dbReference type="ARBA" id="ARBA00022574"/>
    </source>
</evidence>
<dbReference type="Pfam" id="PF21720">
    <property type="entry name" value="MIOS_WD40"/>
    <property type="match status" value="1"/>
</dbReference>
<evidence type="ECO:0000313" key="6">
    <source>
        <dbReference type="EMBL" id="OQV17689.1"/>
    </source>
</evidence>
<feature type="domain" description="GATOR2 complex protein MIO zinc-ribbon like" evidence="4">
    <location>
        <begin position="739"/>
        <end position="862"/>
    </location>
</feature>
<dbReference type="PANTHER" id="PTHR16453:SF9">
    <property type="entry name" value="GATOR COMPLEX PROTEIN MIOS"/>
    <property type="match status" value="1"/>
</dbReference>
<dbReference type="OrthoDB" id="341486at2759"/>
<dbReference type="PANTHER" id="PTHR16453">
    <property type="entry name" value="WD40 DOMAIN-CONTAINING PROTEIN MIO FAMILY MEMBER"/>
    <property type="match status" value="1"/>
</dbReference>
<comment type="caution">
    <text evidence="6">The sequence shown here is derived from an EMBL/GenBank/DDBJ whole genome shotgun (WGS) entry which is preliminary data.</text>
</comment>
<dbReference type="Pfam" id="PF17034">
    <property type="entry name" value="zinc_ribbon_16"/>
    <property type="match status" value="1"/>
</dbReference>
<comment type="similarity">
    <text evidence="1">Belongs to the WD repeat mio family.</text>
</comment>
<evidence type="ECO:0000259" key="5">
    <source>
        <dbReference type="Pfam" id="PF21719"/>
    </source>
</evidence>
<accession>A0A1W0WR72</accession>
<dbReference type="EMBL" id="MTYJ01000057">
    <property type="protein sequence ID" value="OQV17689.1"/>
    <property type="molecule type" value="Genomic_DNA"/>
</dbReference>
<dbReference type="InterPro" id="IPR049092">
    <property type="entry name" value="MIOS_a-sol"/>
</dbReference>
<dbReference type="InterPro" id="IPR001680">
    <property type="entry name" value="WD40_rpt"/>
</dbReference>
<dbReference type="InterPro" id="IPR036322">
    <property type="entry name" value="WD40_repeat_dom_sf"/>
</dbReference>
<dbReference type="InterPro" id="IPR037593">
    <property type="entry name" value="MIOS/Sea4"/>
</dbReference>
<dbReference type="SMART" id="SM00320">
    <property type="entry name" value="WD40"/>
    <property type="match status" value="4"/>
</dbReference>
<organism evidence="6 7">
    <name type="scientific">Hypsibius exemplaris</name>
    <name type="common">Freshwater tardigrade</name>
    <dbReference type="NCBI Taxonomy" id="2072580"/>
    <lineage>
        <taxon>Eukaryota</taxon>
        <taxon>Metazoa</taxon>
        <taxon>Ecdysozoa</taxon>
        <taxon>Tardigrada</taxon>
        <taxon>Eutardigrada</taxon>
        <taxon>Parachela</taxon>
        <taxon>Hypsibioidea</taxon>
        <taxon>Hypsibiidae</taxon>
        <taxon>Hypsibius</taxon>
    </lineage>
</organism>